<dbReference type="InterPro" id="IPR007770">
    <property type="entry name" value="DMP"/>
</dbReference>
<feature type="compositionally biased region" description="Low complexity" evidence="6">
    <location>
        <begin position="45"/>
        <end position="58"/>
    </location>
</feature>
<sequence>MKEQRPMSADLNKRGLMPVDCVHAFLSLVVFLTIAGNGTHHIDNSDSSSPPSGDPTDSNASSKVEKLPIRRLIPRQTLLQLLPTGPVLAFQTLASELHQPRAAATLPMVAHSGLVTFLGATCIFFAFTVASRTAMARSTKAWRCRHVGLYILSLSNEERKKIPSARAQEASPSSS</sequence>
<gene>
    <name evidence="8" type="ORF">HU200_002495</name>
</gene>
<comment type="similarity">
    <text evidence="2">Belongs to the plant DMP1 protein family.</text>
</comment>
<evidence type="ECO:0000256" key="1">
    <source>
        <dbReference type="ARBA" id="ARBA00004141"/>
    </source>
</evidence>
<evidence type="ECO:0000256" key="6">
    <source>
        <dbReference type="SAM" id="MobiDB-lite"/>
    </source>
</evidence>
<evidence type="ECO:0000256" key="3">
    <source>
        <dbReference type="ARBA" id="ARBA00022692"/>
    </source>
</evidence>
<evidence type="ECO:0000256" key="7">
    <source>
        <dbReference type="SAM" id="Phobius"/>
    </source>
</evidence>
<dbReference type="AlphaFoldDB" id="A0A835FWR4"/>
<proteinExistence type="inferred from homology"/>
<dbReference type="Proteomes" id="UP000636709">
    <property type="component" value="Unassembled WGS sequence"/>
</dbReference>
<comment type="subcellular location">
    <subcellularLocation>
        <location evidence="1">Membrane</location>
        <topology evidence="1">Multi-pass membrane protein</topology>
    </subcellularLocation>
</comment>
<accession>A0A835FWR4</accession>
<feature type="transmembrane region" description="Helical" evidence="7">
    <location>
        <begin position="21"/>
        <end position="42"/>
    </location>
</feature>
<organism evidence="8 9">
    <name type="scientific">Digitaria exilis</name>
    <dbReference type="NCBI Taxonomy" id="1010633"/>
    <lineage>
        <taxon>Eukaryota</taxon>
        <taxon>Viridiplantae</taxon>
        <taxon>Streptophyta</taxon>
        <taxon>Embryophyta</taxon>
        <taxon>Tracheophyta</taxon>
        <taxon>Spermatophyta</taxon>
        <taxon>Magnoliopsida</taxon>
        <taxon>Liliopsida</taxon>
        <taxon>Poales</taxon>
        <taxon>Poaceae</taxon>
        <taxon>PACMAD clade</taxon>
        <taxon>Panicoideae</taxon>
        <taxon>Panicodae</taxon>
        <taxon>Paniceae</taxon>
        <taxon>Anthephorinae</taxon>
        <taxon>Digitaria</taxon>
    </lineage>
</organism>
<evidence type="ECO:0000313" key="9">
    <source>
        <dbReference type="Proteomes" id="UP000636709"/>
    </source>
</evidence>
<keyword evidence="3 7" id="KW-0812">Transmembrane</keyword>
<dbReference type="PANTHER" id="PTHR31621:SF67">
    <property type="entry name" value="OS01G0389200 PROTEIN"/>
    <property type="match status" value="1"/>
</dbReference>
<evidence type="ECO:0000256" key="2">
    <source>
        <dbReference type="ARBA" id="ARBA00008707"/>
    </source>
</evidence>
<reference evidence="8" key="1">
    <citation type="submission" date="2020-07" db="EMBL/GenBank/DDBJ databases">
        <title>Genome sequence and genetic diversity analysis of an under-domesticated orphan crop, white fonio (Digitaria exilis).</title>
        <authorList>
            <person name="Bennetzen J.L."/>
            <person name="Chen S."/>
            <person name="Ma X."/>
            <person name="Wang X."/>
            <person name="Yssel A.E.J."/>
            <person name="Chaluvadi S.R."/>
            <person name="Johnson M."/>
            <person name="Gangashetty P."/>
            <person name="Hamidou F."/>
            <person name="Sanogo M.D."/>
            <person name="Zwaenepoel A."/>
            <person name="Wallace J."/>
            <person name="Van De Peer Y."/>
            <person name="Van Deynze A."/>
        </authorList>
    </citation>
    <scope>NUCLEOTIDE SEQUENCE</scope>
    <source>
        <tissue evidence="8">Leaves</tissue>
    </source>
</reference>
<evidence type="ECO:0000256" key="4">
    <source>
        <dbReference type="ARBA" id="ARBA00022989"/>
    </source>
</evidence>
<dbReference type="Pfam" id="PF05078">
    <property type="entry name" value="DUF679"/>
    <property type="match status" value="1"/>
</dbReference>
<feature type="transmembrane region" description="Helical" evidence="7">
    <location>
        <begin position="108"/>
        <end position="130"/>
    </location>
</feature>
<comment type="caution">
    <text evidence="8">The sequence shown here is derived from an EMBL/GenBank/DDBJ whole genome shotgun (WGS) entry which is preliminary data.</text>
</comment>
<keyword evidence="9" id="KW-1185">Reference proteome</keyword>
<dbReference type="GO" id="GO:0010256">
    <property type="term" value="P:endomembrane system organization"/>
    <property type="evidence" value="ECO:0007669"/>
    <property type="project" value="TreeGrafter"/>
</dbReference>
<feature type="region of interest" description="Disordered" evidence="6">
    <location>
        <begin position="42"/>
        <end position="66"/>
    </location>
</feature>
<protein>
    <submittedName>
        <fullName evidence="8">Uncharacterized protein</fullName>
    </submittedName>
</protein>
<keyword evidence="5 7" id="KW-0472">Membrane</keyword>
<evidence type="ECO:0000256" key="5">
    <source>
        <dbReference type="ARBA" id="ARBA00023136"/>
    </source>
</evidence>
<dbReference type="GO" id="GO:0005737">
    <property type="term" value="C:cytoplasm"/>
    <property type="evidence" value="ECO:0007669"/>
    <property type="project" value="UniProtKB-ARBA"/>
</dbReference>
<evidence type="ECO:0000313" key="8">
    <source>
        <dbReference type="EMBL" id="KAF8779561.1"/>
    </source>
</evidence>
<dbReference type="GO" id="GO:0016020">
    <property type="term" value="C:membrane"/>
    <property type="evidence" value="ECO:0007669"/>
    <property type="project" value="UniProtKB-SubCell"/>
</dbReference>
<name>A0A835FWR4_9POAL</name>
<dbReference type="EMBL" id="JACEFO010000172">
    <property type="protein sequence ID" value="KAF8779561.1"/>
    <property type="molecule type" value="Genomic_DNA"/>
</dbReference>
<dbReference type="PANTHER" id="PTHR31621">
    <property type="entry name" value="PROTEIN DMP3"/>
    <property type="match status" value="1"/>
</dbReference>
<keyword evidence="4 7" id="KW-1133">Transmembrane helix</keyword>